<dbReference type="Proteomes" id="UP000035740">
    <property type="component" value="Unassembled WGS sequence"/>
</dbReference>
<dbReference type="GO" id="GO:0003723">
    <property type="term" value="F:RNA binding"/>
    <property type="evidence" value="ECO:0007669"/>
    <property type="project" value="UniProtKB-KW"/>
</dbReference>
<dbReference type="Pfam" id="PF01479">
    <property type="entry name" value="S4"/>
    <property type="match status" value="1"/>
</dbReference>
<evidence type="ECO:0000256" key="3">
    <source>
        <dbReference type="ARBA" id="ARBA00023235"/>
    </source>
</evidence>
<feature type="domain" description="RNA-binding S4" evidence="5">
    <location>
        <begin position="66"/>
        <end position="128"/>
    </location>
</feature>
<accession>A0A0J8B2N9</accession>
<proteinExistence type="inferred from homology"/>
<keyword evidence="7" id="KW-1185">Reference proteome</keyword>
<dbReference type="SUPFAM" id="SSF55120">
    <property type="entry name" value="Pseudouridine synthase"/>
    <property type="match status" value="1"/>
</dbReference>
<dbReference type="GO" id="GO:0009982">
    <property type="term" value="F:pseudouridine synthase activity"/>
    <property type="evidence" value="ECO:0007669"/>
    <property type="project" value="InterPro"/>
</dbReference>
<dbReference type="KEGG" id="bvg:104884480"/>
<dbReference type="Gene3D" id="3.10.290.10">
    <property type="entry name" value="RNA-binding S4 domain"/>
    <property type="match status" value="1"/>
</dbReference>
<dbReference type="GO" id="GO:0000455">
    <property type="term" value="P:enzyme-directed rRNA pseudouridine synthesis"/>
    <property type="evidence" value="ECO:0007669"/>
    <property type="project" value="TreeGrafter"/>
</dbReference>
<dbReference type="PANTHER" id="PTHR21600:SF87">
    <property type="entry name" value="RNA PSEUDOURIDYLATE SYNTHASE DOMAIN-CONTAINING PROTEIN 1"/>
    <property type="match status" value="1"/>
</dbReference>
<dbReference type="PROSITE" id="PS50889">
    <property type="entry name" value="S4"/>
    <property type="match status" value="1"/>
</dbReference>
<evidence type="ECO:0000256" key="1">
    <source>
        <dbReference type="ARBA" id="ARBA00000073"/>
    </source>
</evidence>
<dbReference type="eggNOG" id="KOG1919">
    <property type="taxonomic scope" value="Eukaryota"/>
</dbReference>
<dbReference type="InterPro" id="IPR006224">
    <property type="entry name" value="PsdUridine_synth_RluA-like_CS"/>
</dbReference>
<dbReference type="Gene3D" id="3.30.2350.10">
    <property type="entry name" value="Pseudouridine synthase"/>
    <property type="match status" value="1"/>
</dbReference>
<dbReference type="InterPro" id="IPR002942">
    <property type="entry name" value="S4_RNA-bd"/>
</dbReference>
<dbReference type="OrthoDB" id="418349at2759"/>
<evidence type="ECO:0000313" key="6">
    <source>
        <dbReference type="EMBL" id="KMS95384.1"/>
    </source>
</evidence>
<dbReference type="AlphaFoldDB" id="A0A0J8B2N9"/>
<comment type="similarity">
    <text evidence="2">Belongs to the pseudouridine synthase RluA family.</text>
</comment>
<evidence type="ECO:0000259" key="5">
    <source>
        <dbReference type="SMART" id="SM00363"/>
    </source>
</evidence>
<dbReference type="InterPro" id="IPR050188">
    <property type="entry name" value="RluA_PseudoU_synthase"/>
</dbReference>
<comment type="catalytic activity">
    <reaction evidence="1">
        <text>a uridine in RNA = a pseudouridine in RNA</text>
        <dbReference type="Rhea" id="RHEA:48348"/>
        <dbReference type="Rhea" id="RHEA-COMP:12068"/>
        <dbReference type="Rhea" id="RHEA-COMP:12069"/>
        <dbReference type="ChEBI" id="CHEBI:65314"/>
        <dbReference type="ChEBI" id="CHEBI:65315"/>
    </reaction>
</comment>
<keyword evidence="3" id="KW-0413">Isomerase</keyword>
<organism evidence="6 7">
    <name type="scientific">Beta vulgaris subsp. vulgaris</name>
    <name type="common">Beet</name>
    <dbReference type="NCBI Taxonomy" id="3555"/>
    <lineage>
        <taxon>Eukaryota</taxon>
        <taxon>Viridiplantae</taxon>
        <taxon>Streptophyta</taxon>
        <taxon>Embryophyta</taxon>
        <taxon>Tracheophyta</taxon>
        <taxon>Spermatophyta</taxon>
        <taxon>Magnoliopsida</taxon>
        <taxon>eudicotyledons</taxon>
        <taxon>Gunneridae</taxon>
        <taxon>Pentapetalae</taxon>
        <taxon>Caryophyllales</taxon>
        <taxon>Chenopodiaceae</taxon>
        <taxon>Betoideae</taxon>
        <taxon>Beta</taxon>
    </lineage>
</organism>
<dbReference type="SUPFAM" id="SSF55174">
    <property type="entry name" value="Alpha-L RNA-binding motif"/>
    <property type="match status" value="1"/>
</dbReference>
<dbReference type="Pfam" id="PF00849">
    <property type="entry name" value="PseudoU_synth_2"/>
    <property type="match status" value="1"/>
</dbReference>
<dbReference type="InterPro" id="IPR006145">
    <property type="entry name" value="PsdUridine_synth_RsuA/RluA"/>
</dbReference>
<dbReference type="PROSITE" id="PS01129">
    <property type="entry name" value="PSI_RLU"/>
    <property type="match status" value="1"/>
</dbReference>
<dbReference type="CDD" id="cd02869">
    <property type="entry name" value="PseudoU_synth_RluA_like"/>
    <property type="match status" value="1"/>
</dbReference>
<dbReference type="SMART" id="SM00363">
    <property type="entry name" value="S4"/>
    <property type="match status" value="1"/>
</dbReference>
<dbReference type="Gramene" id="KMS95384">
    <property type="protein sequence ID" value="KMS95384"/>
    <property type="gene ID" value="BVRB_008770"/>
</dbReference>
<evidence type="ECO:0000256" key="4">
    <source>
        <dbReference type="PROSITE-ProRule" id="PRU00182"/>
    </source>
</evidence>
<dbReference type="OMA" id="KSERAYT"/>
<reference evidence="6 7" key="1">
    <citation type="journal article" date="2014" name="Nature">
        <title>The genome of the recently domesticated crop plant sugar beet (Beta vulgaris).</title>
        <authorList>
            <person name="Dohm J.C."/>
            <person name="Minoche A.E."/>
            <person name="Holtgrawe D."/>
            <person name="Capella-Gutierrez S."/>
            <person name="Zakrzewski F."/>
            <person name="Tafer H."/>
            <person name="Rupp O."/>
            <person name="Sorensen T.R."/>
            <person name="Stracke R."/>
            <person name="Reinhardt R."/>
            <person name="Goesmann A."/>
            <person name="Kraft T."/>
            <person name="Schulz B."/>
            <person name="Stadler P.F."/>
            <person name="Schmidt T."/>
            <person name="Gabaldon T."/>
            <person name="Lehrach H."/>
            <person name="Weisshaar B."/>
            <person name="Himmelbauer H."/>
        </authorList>
    </citation>
    <scope>NUCLEOTIDE SEQUENCE [LARGE SCALE GENOMIC DNA]</scope>
    <source>
        <tissue evidence="6">Taproot</tissue>
    </source>
</reference>
<evidence type="ECO:0000313" key="7">
    <source>
        <dbReference type="Proteomes" id="UP000035740"/>
    </source>
</evidence>
<keyword evidence="4" id="KW-0694">RNA-binding</keyword>
<protein>
    <recommendedName>
        <fullName evidence="5">RNA-binding S4 domain-containing protein</fullName>
    </recommendedName>
</protein>
<dbReference type="CDD" id="cd00165">
    <property type="entry name" value="S4"/>
    <property type="match status" value="1"/>
</dbReference>
<dbReference type="EMBL" id="KQ090477">
    <property type="protein sequence ID" value="KMS95384.1"/>
    <property type="molecule type" value="Genomic_DNA"/>
</dbReference>
<dbReference type="InterPro" id="IPR020103">
    <property type="entry name" value="PsdUridine_synth_cat_dom_sf"/>
</dbReference>
<name>A0A0J8B2N9_BETVV</name>
<dbReference type="InterPro" id="IPR036986">
    <property type="entry name" value="S4_RNA-bd_sf"/>
</dbReference>
<sequence>MVVLSSSPQKKSSSPTLYHFPPRYRIGLRVSTLVKAFSADRNNSVRTSYEGVRLEEKVEDVAAAKTRLDAWISSKINGISRVRVQSSIRAGLVSVNGRVIDKASYAVRMGDEVNCTIAKLEPLKADAEEIPLDITYEDDHVLVVNKPPHMVVHPAPGNARGTLVNAILNHCSLPTIALSDVGWSSEVDDVSEHDLNIDVHPADKLSCEETSSCSIRPGIVHRLDKGTSGLLVVAKDEHSHACLAEQFKAHTVSRVYLSVTAGVPTSASGRVEVSIARDLNNRIRMTAAVAGRNYSGSARHAASRYKVLEVLANGGAALVEWRLETGRTHQIRVHAKYIGFPLLGDELYGGTKDMALSLLRPRTPSIRHFQLGDLLSSIERPCLHAMVLGFKHPWTGEYMHFSCPPPVDFSGVLSQLRSISK</sequence>
<gene>
    <name evidence="6" type="ORF">BVRB_008770</name>
</gene>
<dbReference type="PANTHER" id="PTHR21600">
    <property type="entry name" value="MITOCHONDRIAL RNA PSEUDOURIDINE SYNTHASE"/>
    <property type="match status" value="1"/>
</dbReference>
<evidence type="ECO:0000256" key="2">
    <source>
        <dbReference type="ARBA" id="ARBA00010876"/>
    </source>
</evidence>